<dbReference type="KEGG" id="mgel:G5B37_11260"/>
<dbReference type="AlphaFoldDB" id="A0A6G6GNI9"/>
<dbReference type="PANTHER" id="PTHR35869">
    <property type="entry name" value="OUTER-MEMBRANE LIPOPROTEIN CARRIER PROTEIN"/>
    <property type="match status" value="1"/>
</dbReference>
<dbReference type="Pfam" id="PF03548">
    <property type="entry name" value="LolA"/>
    <property type="match status" value="1"/>
</dbReference>
<evidence type="ECO:0000256" key="2">
    <source>
        <dbReference type="SAM" id="SignalP"/>
    </source>
</evidence>
<dbReference type="PANTHER" id="PTHR35869:SF1">
    <property type="entry name" value="OUTER-MEMBRANE LIPOPROTEIN CARRIER PROTEIN"/>
    <property type="match status" value="1"/>
</dbReference>
<reference evidence="3 4" key="1">
    <citation type="submission" date="2020-02" db="EMBL/GenBank/DDBJ databases">
        <title>Complete genome sequence of Flavobacteriaceae bacterium.</title>
        <authorList>
            <person name="Kim S.-J."/>
            <person name="Kim Y.-S."/>
            <person name="Kim K.-H."/>
        </authorList>
    </citation>
    <scope>NUCLEOTIDE SEQUENCE [LARGE SCALE GENOMIC DNA]</scope>
    <source>
        <strain evidence="3 4">RR4-40</strain>
    </source>
</reference>
<evidence type="ECO:0000313" key="4">
    <source>
        <dbReference type="Proteomes" id="UP000505306"/>
    </source>
</evidence>
<dbReference type="InterPro" id="IPR029046">
    <property type="entry name" value="LolA/LolB/LppX"/>
</dbReference>
<evidence type="ECO:0000313" key="3">
    <source>
        <dbReference type="EMBL" id="QIE60119.1"/>
    </source>
</evidence>
<feature type="chain" id="PRO_5026274156" evidence="2">
    <location>
        <begin position="23"/>
        <end position="211"/>
    </location>
</feature>
<keyword evidence="1 2" id="KW-0732">Signal</keyword>
<dbReference type="CDD" id="cd16325">
    <property type="entry name" value="LolA"/>
    <property type="match status" value="1"/>
</dbReference>
<protein>
    <submittedName>
        <fullName evidence="3">Outer membrane lipoprotein carrier protein LolA</fullName>
    </submittedName>
</protein>
<proteinExistence type="predicted"/>
<sequence length="211" mass="24496">MTLARTLFLLVLPFFMAMSLYAQTPLTKQQQDAFKQEVLLKAKNTTTLSSDFIQSKHLSMLDNAIVSYGKMLFKAPENIRWEYTSPKPYAVIFKDEMLYVNNDGKKDEIKLSSNKLFRNFNTLIVQSVNGTMFDDSQFDMSYFKLDSGYLVRFLPKEKRLKRFVSAFELTFTETAFDVAEVKIVEPNDDYTLVVFKNRSANISISEEKFKL</sequence>
<gene>
    <name evidence="3" type="ORF">G5B37_11260</name>
</gene>
<dbReference type="SUPFAM" id="SSF89392">
    <property type="entry name" value="Prokaryotic lipoproteins and lipoprotein localization factors"/>
    <property type="match status" value="1"/>
</dbReference>
<name>A0A6G6GNI9_9FLAO</name>
<accession>A0A6G6GNI9</accession>
<keyword evidence="3" id="KW-0449">Lipoprotein</keyword>
<evidence type="ECO:0000256" key="1">
    <source>
        <dbReference type="ARBA" id="ARBA00022729"/>
    </source>
</evidence>
<dbReference type="Gene3D" id="2.50.20.10">
    <property type="entry name" value="Lipoprotein localisation LolA/LolB/LppX"/>
    <property type="match status" value="1"/>
</dbReference>
<dbReference type="EMBL" id="CP049057">
    <property type="protein sequence ID" value="QIE60119.1"/>
    <property type="molecule type" value="Genomic_DNA"/>
</dbReference>
<dbReference type="RefSeq" id="WP_164680131.1">
    <property type="nucleotide sequence ID" value="NZ_CP049057.1"/>
</dbReference>
<keyword evidence="4" id="KW-1185">Reference proteome</keyword>
<organism evidence="3 4">
    <name type="scientific">Rasiella rasia</name>
    <dbReference type="NCBI Taxonomy" id="2744027"/>
    <lineage>
        <taxon>Bacteria</taxon>
        <taxon>Pseudomonadati</taxon>
        <taxon>Bacteroidota</taxon>
        <taxon>Flavobacteriia</taxon>
        <taxon>Flavobacteriales</taxon>
        <taxon>Flavobacteriaceae</taxon>
        <taxon>Rasiella</taxon>
    </lineage>
</organism>
<dbReference type="InterPro" id="IPR004564">
    <property type="entry name" value="OM_lipoprot_carrier_LolA-like"/>
</dbReference>
<feature type="signal peptide" evidence="2">
    <location>
        <begin position="1"/>
        <end position="22"/>
    </location>
</feature>
<dbReference type="Proteomes" id="UP000505306">
    <property type="component" value="Chromosome"/>
</dbReference>